<dbReference type="Proteomes" id="UP000019678">
    <property type="component" value="Unassembled WGS sequence"/>
</dbReference>
<evidence type="ECO:0000256" key="1">
    <source>
        <dbReference type="SAM" id="MobiDB-lite"/>
    </source>
</evidence>
<dbReference type="AlphaFoldDB" id="A0A017TBK7"/>
<sequence length="1259" mass="120217">MVAASVALPWIGCGSEDSPPIPTGTGTTGGPGGTGGSGGSGGAGGPGGGGGAGGIGGGIGGSGGNVTCDAGEKDCEGQCVPVDDPQYGCSDTGCTPCDLPGAEALCTNGTCQIATCDAGFENCDGDDTTGCETDINGDPDNCAACGAACVTPHGDPLCNAGTCVIDACQAPYEDCDGAAQNGCETIVGSDPQHCAGCNMPCAAGEQCQGGVCGVFCDPGLANCDNDPQNGCETPLDTIDNCGFCGDACDLANAEAACVGGACQVDTCNAGYADCDGLADNGCETSIDGSALDCGACGVICPGGPHSTPVCVQGSCELACNGGFEDCDGIASTGCESAVTVDTQNCGTCGVVCTAPNGTPVCVAGQCDVSACAPGHADCNGAPGDGCEINTQTTVAHCGSCGNACPAIANGTSTCTGGTCGLTCQPGFADCNGNLADGCEVNLQGNTANCGACGTTCGIANGTSACTGGVCTVGACNPGFADCNGAVADGCETSTNTSLNDCGGCGLTCLTANGTPVCVGGSCQIGSCNPGAGDCNANPADGCEVNISGNANHCGACGTQCTVANGSPLCSNGTCQVGACAQGYANCDNNPANGCEIHVANNPGNCGACGATCTVANSTPACVGGTCQVGTCNAGYGDCDGSAATGCETNLQNNVASCGACGNTCTAANGTPACTNGACTIASCNAGWGNCDGNAANGCETNLQNSLGSCGTCGNACTAANGSPVCSSGTCGIASCNAGFGNCDGSTANGCETNLQNNLNNCGTCSTVCTAANGSPSCSGGACAVSSCNTGWGNCDGQVANGCETNLQNNLGNCGTCGNTCSTANGTAACTSGTCAVASCNGGFGNCDGQVANGCETNLQNNLNNCGTCGNVCSVSNGSPTCAGGGCGIAACNAGWGNCDGQTANGCETNLLSNTSHCGACGTACVMPNAVGACAAGGCVIAACNPGYADCDGLVANGCEVNTQTSTNHCGVCGNTCSAQNGTAACLSGACTVASCNPGFGNCDGVVANGCETNLQNSTGNCGTCGNACSAANGTPACTSGSCTVSSCNGGFQNCDGIASNGCEVNINTNAANCGGCGNACTSVCAGNVSATTCSAGSCDITACSGSYQNVDGICTTGCECLSSNVSATCSLPASLGTVNVGGQTTTSSNLVPAGKENWYVINFTGNTNANYHPRVRFTSNPGNAFRFDVRTNCAGGTMACGVEGGVSNGLTDWETYHPAANGFNQPVPPAGNNGQVLIRVYRVAGAPVNCTDFTLAISN</sequence>
<gene>
    <name evidence="2" type="ORF">CAP_2185</name>
</gene>
<feature type="region of interest" description="Disordered" evidence="1">
    <location>
        <begin position="11"/>
        <end position="49"/>
    </location>
</feature>
<evidence type="ECO:0008006" key="4">
    <source>
        <dbReference type="Google" id="ProtNLM"/>
    </source>
</evidence>
<organism evidence="2 3">
    <name type="scientific">Chondromyces apiculatus DSM 436</name>
    <dbReference type="NCBI Taxonomy" id="1192034"/>
    <lineage>
        <taxon>Bacteria</taxon>
        <taxon>Pseudomonadati</taxon>
        <taxon>Myxococcota</taxon>
        <taxon>Polyangia</taxon>
        <taxon>Polyangiales</taxon>
        <taxon>Polyangiaceae</taxon>
        <taxon>Chondromyces</taxon>
    </lineage>
</organism>
<accession>A0A017TBK7</accession>
<feature type="compositionally biased region" description="Gly residues" evidence="1">
    <location>
        <begin position="26"/>
        <end position="49"/>
    </location>
</feature>
<evidence type="ECO:0000313" key="3">
    <source>
        <dbReference type="Proteomes" id="UP000019678"/>
    </source>
</evidence>
<reference evidence="2 3" key="1">
    <citation type="submission" date="2013-05" db="EMBL/GenBank/DDBJ databases">
        <title>Genome assembly of Chondromyces apiculatus DSM 436.</title>
        <authorList>
            <person name="Sharma G."/>
            <person name="Khatri I."/>
            <person name="Kaur C."/>
            <person name="Mayilraj S."/>
            <person name="Subramanian S."/>
        </authorList>
    </citation>
    <scope>NUCLEOTIDE SEQUENCE [LARGE SCALE GENOMIC DNA]</scope>
    <source>
        <strain evidence="2 3">DSM 436</strain>
    </source>
</reference>
<comment type="caution">
    <text evidence="2">The sequence shown here is derived from an EMBL/GenBank/DDBJ whole genome shotgun (WGS) entry which is preliminary data.</text>
</comment>
<keyword evidence="3" id="KW-1185">Reference proteome</keyword>
<name>A0A017TBK7_9BACT</name>
<proteinExistence type="predicted"/>
<protein>
    <recommendedName>
        <fullName evidence="4">Tryptophan synthase alpha chain</fullName>
    </recommendedName>
</protein>
<dbReference type="EMBL" id="ASRX01000017">
    <property type="protein sequence ID" value="EYF06307.1"/>
    <property type="molecule type" value="Genomic_DNA"/>
</dbReference>
<evidence type="ECO:0000313" key="2">
    <source>
        <dbReference type="EMBL" id="EYF06307.1"/>
    </source>
</evidence>
<dbReference type="STRING" id="1192034.CAP_2185"/>
<dbReference type="eggNOG" id="COG3391">
    <property type="taxonomic scope" value="Bacteria"/>
</dbReference>